<dbReference type="SMART" id="SM00861">
    <property type="entry name" value="Transket_pyr"/>
    <property type="match status" value="1"/>
</dbReference>
<dbReference type="GO" id="GO:0008299">
    <property type="term" value="P:isoprenoid biosynthetic process"/>
    <property type="evidence" value="ECO:0007669"/>
    <property type="project" value="UniProtKB-KW"/>
</dbReference>
<keyword evidence="7" id="KW-0786">Thiamine pyrophosphate</keyword>
<evidence type="ECO:0000313" key="10">
    <source>
        <dbReference type="EMBL" id="MCR1822938.1"/>
    </source>
</evidence>
<dbReference type="Gene3D" id="3.40.50.920">
    <property type="match status" value="1"/>
</dbReference>
<comment type="caution">
    <text evidence="10">The sequence shown here is derived from an EMBL/GenBank/DDBJ whole genome shotgun (WGS) entry which is preliminary data.</text>
</comment>
<evidence type="ECO:0000313" key="11">
    <source>
        <dbReference type="Proteomes" id="UP001140817"/>
    </source>
</evidence>
<dbReference type="InterPro" id="IPR029061">
    <property type="entry name" value="THDP-binding"/>
</dbReference>
<dbReference type="InterPro" id="IPR009014">
    <property type="entry name" value="Transketo_C/PFOR_II"/>
</dbReference>
<dbReference type="Pfam" id="PF02779">
    <property type="entry name" value="Transket_pyr"/>
    <property type="match status" value="1"/>
</dbReference>
<keyword evidence="11" id="KW-1185">Reference proteome</keyword>
<evidence type="ECO:0000256" key="1">
    <source>
        <dbReference type="ARBA" id="ARBA00001964"/>
    </source>
</evidence>
<keyword evidence="4" id="KW-0479">Metal-binding</keyword>
<dbReference type="InterPro" id="IPR005475">
    <property type="entry name" value="Transketolase-like_Pyr-bd"/>
</dbReference>
<dbReference type="PANTHER" id="PTHR43825">
    <property type="entry name" value="PYRUVATE DEHYDROGENASE E1 COMPONENT"/>
    <property type="match status" value="1"/>
</dbReference>
<evidence type="ECO:0000259" key="9">
    <source>
        <dbReference type="SMART" id="SM00861"/>
    </source>
</evidence>
<dbReference type="FunFam" id="3.40.50.920:FF:000002">
    <property type="entry name" value="1-deoxy-D-xylulose-5-phosphate synthase"/>
    <property type="match status" value="1"/>
</dbReference>
<dbReference type="CDD" id="cd07033">
    <property type="entry name" value="TPP_PYR_DXS_TK_like"/>
    <property type="match status" value="1"/>
</dbReference>
<feature type="domain" description="Transketolase-like pyrimidine-binding" evidence="9">
    <location>
        <begin position="3"/>
        <end position="167"/>
    </location>
</feature>
<reference evidence="10" key="1">
    <citation type="submission" date="2022-07" db="EMBL/GenBank/DDBJ databases">
        <title>Enhanced cultured diversity of the mouse gut microbiota enables custom-made synthetic communities.</title>
        <authorList>
            <person name="Afrizal A."/>
        </authorList>
    </citation>
    <scope>NUCLEOTIDE SEQUENCE</scope>
    <source>
        <strain evidence="10">DSM 29186</strain>
    </source>
</reference>
<evidence type="ECO:0000256" key="2">
    <source>
        <dbReference type="ARBA" id="ARBA00007131"/>
    </source>
</evidence>
<dbReference type="InterPro" id="IPR051157">
    <property type="entry name" value="PDH/Transketolase"/>
</dbReference>
<keyword evidence="5" id="KW-0460">Magnesium</keyword>
<evidence type="ECO:0000256" key="6">
    <source>
        <dbReference type="ARBA" id="ARBA00022977"/>
    </source>
</evidence>
<keyword evidence="6" id="KW-0784">Thiamine biosynthesis</keyword>
<dbReference type="Gene3D" id="3.40.50.970">
    <property type="match status" value="1"/>
</dbReference>
<evidence type="ECO:0000256" key="7">
    <source>
        <dbReference type="ARBA" id="ARBA00023052"/>
    </source>
</evidence>
<accession>A0A9X2MB70</accession>
<dbReference type="GO" id="GO:0009228">
    <property type="term" value="P:thiamine biosynthetic process"/>
    <property type="evidence" value="ECO:0007669"/>
    <property type="project" value="UniProtKB-KW"/>
</dbReference>
<evidence type="ECO:0000256" key="5">
    <source>
        <dbReference type="ARBA" id="ARBA00022842"/>
    </source>
</evidence>
<organism evidence="10 11">
    <name type="scientific">Terrisporobacter muris</name>
    <dbReference type="NCBI Taxonomy" id="2963284"/>
    <lineage>
        <taxon>Bacteria</taxon>
        <taxon>Bacillati</taxon>
        <taxon>Bacillota</taxon>
        <taxon>Clostridia</taxon>
        <taxon>Peptostreptococcales</taxon>
        <taxon>Peptostreptococcaceae</taxon>
        <taxon>Terrisporobacter</taxon>
    </lineage>
</organism>
<keyword evidence="8" id="KW-0414">Isoprene biosynthesis</keyword>
<dbReference type="GO" id="GO:0046872">
    <property type="term" value="F:metal ion binding"/>
    <property type="evidence" value="ECO:0007669"/>
    <property type="project" value="UniProtKB-KW"/>
</dbReference>
<dbReference type="AlphaFoldDB" id="A0A9X2MB70"/>
<evidence type="ECO:0000256" key="8">
    <source>
        <dbReference type="ARBA" id="ARBA00023229"/>
    </source>
</evidence>
<dbReference type="Pfam" id="PF02780">
    <property type="entry name" value="Transketolase_C"/>
    <property type="match status" value="1"/>
</dbReference>
<dbReference type="SUPFAM" id="SSF52518">
    <property type="entry name" value="Thiamin diphosphate-binding fold (THDP-binding)"/>
    <property type="match status" value="1"/>
</dbReference>
<dbReference type="FunFam" id="3.40.50.970:FF:000129">
    <property type="entry name" value="Transketolase"/>
    <property type="match status" value="1"/>
</dbReference>
<keyword evidence="3" id="KW-0808">Transferase</keyword>
<evidence type="ECO:0000256" key="4">
    <source>
        <dbReference type="ARBA" id="ARBA00022723"/>
    </source>
</evidence>
<dbReference type="Proteomes" id="UP001140817">
    <property type="component" value="Unassembled WGS sequence"/>
</dbReference>
<protein>
    <submittedName>
        <fullName evidence="10">Transketolase family protein</fullName>
    </submittedName>
</protein>
<name>A0A9X2MB70_9FIRM</name>
<dbReference type="InterPro" id="IPR033248">
    <property type="entry name" value="Transketolase_C"/>
</dbReference>
<gene>
    <name evidence="10" type="ORF">NSA58_09070</name>
</gene>
<evidence type="ECO:0000256" key="3">
    <source>
        <dbReference type="ARBA" id="ARBA00022679"/>
    </source>
</evidence>
<proteinExistence type="inferred from homology"/>
<dbReference type="PANTHER" id="PTHR43825:SF1">
    <property type="entry name" value="TRANSKETOLASE-LIKE PYRIMIDINE-BINDING DOMAIN-CONTAINING PROTEIN"/>
    <property type="match status" value="1"/>
</dbReference>
<comment type="similarity">
    <text evidence="2">Belongs to the transketolase family.</text>
</comment>
<sequence length="305" mass="32560">MNIATREAYGEALKELAVNENIVVLDADLAKATKSIEFKKVASERFFDMGIAECDMIGTAAGLATCGKIPFATTFAMFGAGRAFEQIRNSVAYPNLNVKIAVTHAGVTVGEDGGSHQAIEDISLMRSVPNMVVINPADAIEAKKAVHAVAEYYGPIYIRFGRAGTPIIHNEDYEFKIGKGEIIREGKDVLIVATGIMVAKALEAAEILSKDNIEATVVNISTIKPLDTEIIVSLAKKIGKVVTAEEHSIVGGLGSAVAEVLSEQYPTKLKRVGIKDIFGQSGNPNALLEHYGLTTKDIVEAVKSI</sequence>
<dbReference type="GO" id="GO:0016740">
    <property type="term" value="F:transferase activity"/>
    <property type="evidence" value="ECO:0007669"/>
    <property type="project" value="UniProtKB-KW"/>
</dbReference>
<dbReference type="EMBL" id="JANKBY010000091">
    <property type="protein sequence ID" value="MCR1822938.1"/>
    <property type="molecule type" value="Genomic_DNA"/>
</dbReference>
<dbReference type="SUPFAM" id="SSF52922">
    <property type="entry name" value="TK C-terminal domain-like"/>
    <property type="match status" value="1"/>
</dbReference>
<comment type="cofactor">
    <cofactor evidence="1">
        <name>thiamine diphosphate</name>
        <dbReference type="ChEBI" id="CHEBI:58937"/>
    </cofactor>
</comment>